<name>A0ABQ2FEP8_9MICO</name>
<sequence length="311" mass="32034">MRDLRSTKVLVLGALAMMLLLTTNFSTAAFTSSSTGTGTVRAAADWTPPTVRLLDPGSPLSGTRTFAASDVTDAISGVVRVEIQRAPRGADTWSAVCTASAPPWSCSADTTVIADGSYDFRAVATDAAGNPGTSAVIADRVIANGAPVTPVPLNGADVQATNGGTRPGWLETGDSITFTFARSVRATDVLPGWSGEQTEVTLRVRDGKHVGRGDAEDALDVLSGGAVVSGLGSVNLRTDLYQTNQTATFNAMMRMGTVTVAGVARTTVTVTLGGAQSVNPSHLYEGAPAHMVWTDPTGGTVTESGVLDRDF</sequence>
<dbReference type="InterPro" id="IPR013783">
    <property type="entry name" value="Ig-like_fold"/>
</dbReference>
<gene>
    <name evidence="2" type="ORF">GCM10011509_28630</name>
</gene>
<evidence type="ECO:0000313" key="2">
    <source>
        <dbReference type="EMBL" id="GGK78373.1"/>
    </source>
</evidence>
<evidence type="ECO:0000256" key="1">
    <source>
        <dbReference type="SAM" id="SignalP"/>
    </source>
</evidence>
<protein>
    <recommendedName>
        <fullName evidence="4">Bacterial Ig-like domain-containing protein</fullName>
    </recommendedName>
</protein>
<feature type="signal peptide" evidence="1">
    <location>
        <begin position="1"/>
        <end position="28"/>
    </location>
</feature>
<dbReference type="EMBL" id="BMLB01000006">
    <property type="protein sequence ID" value="GGK78373.1"/>
    <property type="molecule type" value="Genomic_DNA"/>
</dbReference>
<accession>A0ABQ2FEP8</accession>
<dbReference type="Gene3D" id="2.60.40.10">
    <property type="entry name" value="Immunoglobulins"/>
    <property type="match status" value="1"/>
</dbReference>
<organism evidence="2 3">
    <name type="scientific">Ornithinimicrobium pekingense</name>
    <dbReference type="NCBI Taxonomy" id="384677"/>
    <lineage>
        <taxon>Bacteria</taxon>
        <taxon>Bacillati</taxon>
        <taxon>Actinomycetota</taxon>
        <taxon>Actinomycetes</taxon>
        <taxon>Micrococcales</taxon>
        <taxon>Ornithinimicrobiaceae</taxon>
        <taxon>Ornithinimicrobium</taxon>
    </lineage>
</organism>
<keyword evidence="3" id="KW-1185">Reference proteome</keyword>
<keyword evidence="1" id="KW-0732">Signal</keyword>
<feature type="chain" id="PRO_5046849327" description="Bacterial Ig-like domain-containing protein" evidence="1">
    <location>
        <begin position="29"/>
        <end position="311"/>
    </location>
</feature>
<evidence type="ECO:0000313" key="3">
    <source>
        <dbReference type="Proteomes" id="UP000662111"/>
    </source>
</evidence>
<dbReference type="Proteomes" id="UP000662111">
    <property type="component" value="Unassembled WGS sequence"/>
</dbReference>
<dbReference type="RefSeq" id="WP_022922131.1">
    <property type="nucleotide sequence ID" value="NZ_BMLB01000006.1"/>
</dbReference>
<evidence type="ECO:0008006" key="4">
    <source>
        <dbReference type="Google" id="ProtNLM"/>
    </source>
</evidence>
<comment type="caution">
    <text evidence="2">The sequence shown here is derived from an EMBL/GenBank/DDBJ whole genome shotgun (WGS) entry which is preliminary data.</text>
</comment>
<reference evidence="3" key="1">
    <citation type="journal article" date="2019" name="Int. J. Syst. Evol. Microbiol.">
        <title>The Global Catalogue of Microorganisms (GCM) 10K type strain sequencing project: providing services to taxonomists for standard genome sequencing and annotation.</title>
        <authorList>
            <consortium name="The Broad Institute Genomics Platform"/>
            <consortium name="The Broad Institute Genome Sequencing Center for Infectious Disease"/>
            <person name="Wu L."/>
            <person name="Ma J."/>
        </authorList>
    </citation>
    <scope>NUCLEOTIDE SEQUENCE [LARGE SCALE GENOMIC DNA]</scope>
    <source>
        <strain evidence="3">CGMCC 1.5362</strain>
    </source>
</reference>
<proteinExistence type="predicted"/>